<dbReference type="PROSITE" id="PS51257">
    <property type="entry name" value="PROKAR_LIPOPROTEIN"/>
    <property type="match status" value="1"/>
</dbReference>
<reference evidence="1" key="1">
    <citation type="submission" date="2012-02" db="EMBL/GenBank/DDBJ databases">
        <title>The complete genome of Solitalea canadensis DSM 3403.</title>
        <authorList>
            <consortium name="US DOE Joint Genome Institute (JGI-PGF)"/>
            <person name="Lucas S."/>
            <person name="Copeland A."/>
            <person name="Lapidus A."/>
            <person name="Glavina del Rio T."/>
            <person name="Dalin E."/>
            <person name="Tice H."/>
            <person name="Bruce D."/>
            <person name="Goodwin L."/>
            <person name="Pitluck S."/>
            <person name="Peters L."/>
            <person name="Ovchinnikova G."/>
            <person name="Lu M."/>
            <person name="Kyrpides N."/>
            <person name="Mavromatis K."/>
            <person name="Ivanova N."/>
            <person name="Brettin T."/>
            <person name="Detter J.C."/>
            <person name="Han C."/>
            <person name="Larimer F."/>
            <person name="Land M."/>
            <person name="Hauser L."/>
            <person name="Markowitz V."/>
            <person name="Cheng J.-F."/>
            <person name="Hugenholtz P."/>
            <person name="Woyke T."/>
            <person name="Wu D."/>
            <person name="Spring S."/>
            <person name="Schroeder M."/>
            <person name="Kopitz M."/>
            <person name="Brambilla E."/>
            <person name="Klenk H.-P."/>
            <person name="Eisen J.A."/>
        </authorList>
    </citation>
    <scope>NUCLEOTIDE SEQUENCE</scope>
    <source>
        <strain evidence="1">DSM 3403</strain>
    </source>
</reference>
<dbReference type="KEGG" id="scn:Solca_1130"/>
<proteinExistence type="predicted"/>
<evidence type="ECO:0000313" key="1">
    <source>
        <dbReference type="EMBL" id="AFD06235.1"/>
    </source>
</evidence>
<dbReference type="OrthoDB" id="9758243at2"/>
<gene>
    <name evidence="1" type="ordered locus">Solca_1130</name>
</gene>
<dbReference type="EMBL" id="CP003349">
    <property type="protein sequence ID" value="AFD06235.1"/>
    <property type="molecule type" value="Genomic_DNA"/>
</dbReference>
<name>H8KQ67_SOLCM</name>
<organism evidence="1 2">
    <name type="scientific">Solitalea canadensis (strain ATCC 29591 / DSM 3403 / JCM 21819 / LMG 8368 / NBRC 15130 / NCIMB 12057 / USAM 9D)</name>
    <name type="common">Flexibacter canadensis</name>
    <dbReference type="NCBI Taxonomy" id="929556"/>
    <lineage>
        <taxon>Bacteria</taxon>
        <taxon>Pseudomonadati</taxon>
        <taxon>Bacteroidota</taxon>
        <taxon>Sphingobacteriia</taxon>
        <taxon>Sphingobacteriales</taxon>
        <taxon>Sphingobacteriaceae</taxon>
        <taxon>Solitalea</taxon>
    </lineage>
</organism>
<protein>
    <recommendedName>
        <fullName evidence="3">Lipoprotein</fullName>
    </recommendedName>
</protein>
<evidence type="ECO:0000313" key="2">
    <source>
        <dbReference type="Proteomes" id="UP000007590"/>
    </source>
</evidence>
<dbReference type="STRING" id="929556.Solca_1130"/>
<dbReference type="HOGENOM" id="CLU_161401_0_0_10"/>
<dbReference type="AlphaFoldDB" id="H8KQ67"/>
<accession>H8KQ67</accession>
<dbReference type="RefSeq" id="WP_014679462.1">
    <property type="nucleotide sequence ID" value="NC_017770.1"/>
</dbReference>
<dbReference type="Proteomes" id="UP000007590">
    <property type="component" value="Chromosome"/>
</dbReference>
<sequence>MKKNLLTAIVLVPTLFVSCCKEVQEETRVEDMRLQAFIVSQNFCSNRLNAPSTADFPMDTSYSKIQYLGDSVFVINSYVDSQNSFGAMLRANYDCRLKFVVEEWQLLNFELIENSIDKNVVPVTNMR</sequence>
<keyword evidence="2" id="KW-1185">Reference proteome</keyword>
<evidence type="ECO:0008006" key="3">
    <source>
        <dbReference type="Google" id="ProtNLM"/>
    </source>
</evidence>